<protein>
    <recommendedName>
        <fullName evidence="11">Manganese transport regulator</fullName>
    </recommendedName>
</protein>
<keyword evidence="6" id="KW-0805">Transcription regulation</keyword>
<evidence type="ECO:0000256" key="10">
    <source>
        <dbReference type="ARBA" id="ARBA00023211"/>
    </source>
</evidence>
<evidence type="ECO:0000256" key="7">
    <source>
        <dbReference type="ARBA" id="ARBA00023125"/>
    </source>
</evidence>
<evidence type="ECO:0000259" key="12">
    <source>
        <dbReference type="PROSITE" id="PS50944"/>
    </source>
</evidence>
<keyword evidence="7" id="KW-0238">DNA-binding</keyword>
<proteinExistence type="inferred from homology"/>
<keyword evidence="5" id="KW-0678">Repressor</keyword>
<dbReference type="InterPro" id="IPR036388">
    <property type="entry name" value="WH-like_DNA-bd_sf"/>
</dbReference>
<dbReference type="RefSeq" id="WP_222199309.1">
    <property type="nucleotide sequence ID" value="NZ_JAIMFO010000006.1"/>
</dbReference>
<dbReference type="Pfam" id="PF02742">
    <property type="entry name" value="Fe_dep_repr_C"/>
    <property type="match status" value="1"/>
</dbReference>
<evidence type="ECO:0000256" key="8">
    <source>
        <dbReference type="ARBA" id="ARBA00023159"/>
    </source>
</evidence>
<evidence type="ECO:0000256" key="3">
    <source>
        <dbReference type="ARBA" id="ARBA00011738"/>
    </source>
</evidence>
<comment type="similarity">
    <text evidence="2">Belongs to the DtxR/MntR family.</text>
</comment>
<dbReference type="Gene3D" id="1.10.10.10">
    <property type="entry name" value="Winged helix-like DNA-binding domain superfamily/Winged helix DNA-binding domain"/>
    <property type="match status" value="1"/>
</dbReference>
<dbReference type="SMART" id="SM00529">
    <property type="entry name" value="HTH_DTXR"/>
    <property type="match status" value="1"/>
</dbReference>
<dbReference type="SUPFAM" id="SSF46785">
    <property type="entry name" value="Winged helix' DNA-binding domain"/>
    <property type="match status" value="1"/>
</dbReference>
<evidence type="ECO:0000313" key="14">
    <source>
        <dbReference type="Proteomes" id="UP000700908"/>
    </source>
</evidence>
<comment type="caution">
    <text evidence="13">The sequence shown here is derived from an EMBL/GenBank/DDBJ whole genome shotgun (WGS) entry which is preliminary data.</text>
</comment>
<keyword evidence="10" id="KW-0464">Manganese</keyword>
<dbReference type="InterPro" id="IPR001367">
    <property type="entry name" value="Fe_dep_repressor"/>
</dbReference>
<evidence type="ECO:0000256" key="2">
    <source>
        <dbReference type="ARBA" id="ARBA00007871"/>
    </source>
</evidence>
<sequence length="140" mass="15857">METTETSRKRHLTMANEDYLEAMVRIEEENGQGDGVRSVDIAQLMEVSKASVNKAVSALKAQGMVEQSHYGKVMLTDEGRSLGRAVWKRHQMLRTFLMKELGVEFERADAEACMMEHAVSEDTLQRWMDYLEGQGVSLAE</sequence>
<organism evidence="13 14">
    <name type="scientific">Collinsella ureilytica</name>
    <dbReference type="NCBI Taxonomy" id="2869515"/>
    <lineage>
        <taxon>Bacteria</taxon>
        <taxon>Bacillati</taxon>
        <taxon>Actinomycetota</taxon>
        <taxon>Coriobacteriia</taxon>
        <taxon>Coriobacteriales</taxon>
        <taxon>Coriobacteriaceae</taxon>
        <taxon>Collinsella</taxon>
    </lineage>
</organism>
<evidence type="ECO:0000256" key="1">
    <source>
        <dbReference type="ARBA" id="ARBA00004496"/>
    </source>
</evidence>
<evidence type="ECO:0000256" key="9">
    <source>
        <dbReference type="ARBA" id="ARBA00023163"/>
    </source>
</evidence>
<dbReference type="InterPro" id="IPR036390">
    <property type="entry name" value="WH_DNA-bd_sf"/>
</dbReference>
<name>A0ABS7MJN5_9ACTN</name>
<gene>
    <name evidence="13" type="ORF">K6V98_04325</name>
</gene>
<keyword evidence="8" id="KW-0010">Activator</keyword>
<evidence type="ECO:0000256" key="6">
    <source>
        <dbReference type="ARBA" id="ARBA00023015"/>
    </source>
</evidence>
<dbReference type="PANTHER" id="PTHR33238">
    <property type="entry name" value="IRON (METAL) DEPENDENT REPRESSOR, DTXR FAMILY"/>
    <property type="match status" value="1"/>
</dbReference>
<dbReference type="EMBL" id="JAIMFO010000006">
    <property type="protein sequence ID" value="MBY4797580.1"/>
    <property type="molecule type" value="Genomic_DNA"/>
</dbReference>
<evidence type="ECO:0000256" key="4">
    <source>
        <dbReference type="ARBA" id="ARBA00022490"/>
    </source>
</evidence>
<dbReference type="Proteomes" id="UP000700908">
    <property type="component" value="Unassembled WGS sequence"/>
</dbReference>
<dbReference type="InterPro" id="IPR022687">
    <property type="entry name" value="HTH_DTXR"/>
</dbReference>
<dbReference type="SUPFAM" id="SSF47979">
    <property type="entry name" value="Iron-dependent repressor protein, dimerization domain"/>
    <property type="match status" value="1"/>
</dbReference>
<evidence type="ECO:0000313" key="13">
    <source>
        <dbReference type="EMBL" id="MBY4797580.1"/>
    </source>
</evidence>
<keyword evidence="14" id="KW-1185">Reference proteome</keyword>
<comment type="subunit">
    <text evidence="3">Homodimer.</text>
</comment>
<keyword evidence="9" id="KW-0804">Transcription</keyword>
<evidence type="ECO:0000256" key="5">
    <source>
        <dbReference type="ARBA" id="ARBA00022491"/>
    </source>
</evidence>
<dbReference type="InterPro" id="IPR022689">
    <property type="entry name" value="Iron_dep_repressor"/>
</dbReference>
<dbReference type="InterPro" id="IPR050536">
    <property type="entry name" value="DtxR_MntR_Metal-Reg"/>
</dbReference>
<evidence type="ECO:0000256" key="11">
    <source>
        <dbReference type="ARBA" id="ARBA00032593"/>
    </source>
</evidence>
<accession>A0ABS7MJN5</accession>
<keyword evidence="4" id="KW-0963">Cytoplasm</keyword>
<comment type="subcellular location">
    <subcellularLocation>
        <location evidence="1">Cytoplasm</location>
    </subcellularLocation>
</comment>
<dbReference type="PROSITE" id="PS50944">
    <property type="entry name" value="HTH_DTXR"/>
    <property type="match status" value="1"/>
</dbReference>
<dbReference type="PANTHER" id="PTHR33238:SF11">
    <property type="entry name" value="TRANSCRIPTIONAL REGULATOR MNTR"/>
    <property type="match status" value="1"/>
</dbReference>
<reference evidence="13 14" key="1">
    <citation type="submission" date="2021-08" db="EMBL/GenBank/DDBJ databases">
        <title>Collinsella faecalis sp. nov. isolated from swine faeces.</title>
        <authorList>
            <person name="Oh B.S."/>
            <person name="Lee J.H."/>
        </authorList>
    </citation>
    <scope>NUCLEOTIDE SEQUENCE [LARGE SCALE GENOMIC DNA]</scope>
    <source>
        <strain evidence="13 14">AGMB00827</strain>
    </source>
</reference>
<dbReference type="Pfam" id="PF01325">
    <property type="entry name" value="Fe_dep_repress"/>
    <property type="match status" value="1"/>
</dbReference>
<dbReference type="Gene3D" id="1.10.60.10">
    <property type="entry name" value="Iron dependent repressor, metal binding and dimerisation domain"/>
    <property type="match status" value="1"/>
</dbReference>
<feature type="domain" description="HTH dtxR-type" evidence="12">
    <location>
        <begin position="12"/>
        <end position="76"/>
    </location>
</feature>
<dbReference type="InterPro" id="IPR036421">
    <property type="entry name" value="Fe_dep_repressor_sf"/>
</dbReference>